<dbReference type="AlphaFoldDB" id="A0AAE3RDI2"/>
<evidence type="ECO:0000256" key="4">
    <source>
        <dbReference type="ARBA" id="ARBA00023186"/>
    </source>
</evidence>
<protein>
    <recommendedName>
        <fullName evidence="7">Molecular chaperone GroEL</fullName>
    </recommendedName>
</protein>
<name>A0AAE3RDI2_9BACT</name>
<dbReference type="Proteomes" id="UP001232063">
    <property type="component" value="Unassembled WGS sequence"/>
</dbReference>
<keyword evidence="6" id="KW-1185">Reference proteome</keyword>
<evidence type="ECO:0000256" key="2">
    <source>
        <dbReference type="ARBA" id="ARBA00022741"/>
    </source>
</evidence>
<dbReference type="GO" id="GO:0140662">
    <property type="term" value="F:ATP-dependent protein folding chaperone"/>
    <property type="evidence" value="ECO:0007669"/>
    <property type="project" value="InterPro"/>
</dbReference>
<dbReference type="PRINTS" id="PR00304">
    <property type="entry name" value="TCOMPLEXTCP1"/>
</dbReference>
<dbReference type="PANTHER" id="PTHR45633">
    <property type="entry name" value="60 KDA HEAT SHOCK PROTEIN, MITOCHONDRIAL"/>
    <property type="match status" value="1"/>
</dbReference>
<gene>
    <name evidence="5" type="ORF">QNI22_37640</name>
</gene>
<dbReference type="SUPFAM" id="SSF48592">
    <property type="entry name" value="GroEL equatorial domain-like"/>
    <property type="match status" value="1"/>
</dbReference>
<sequence length="57" mass="6211">MTKLIDYNLDARTKLKSGVDQLAKAVIITLGPRGRNVVFEKFDGTPQMSCDGVTVAK</sequence>
<dbReference type="InterPro" id="IPR027413">
    <property type="entry name" value="GROEL-like_equatorial_sf"/>
</dbReference>
<organism evidence="5 6">
    <name type="scientific">Xanthocytophaga agilis</name>
    <dbReference type="NCBI Taxonomy" id="3048010"/>
    <lineage>
        <taxon>Bacteria</taxon>
        <taxon>Pseudomonadati</taxon>
        <taxon>Bacteroidota</taxon>
        <taxon>Cytophagia</taxon>
        <taxon>Cytophagales</taxon>
        <taxon>Rhodocytophagaceae</taxon>
        <taxon>Xanthocytophaga</taxon>
    </lineage>
</organism>
<evidence type="ECO:0008006" key="7">
    <source>
        <dbReference type="Google" id="ProtNLM"/>
    </source>
</evidence>
<dbReference type="InterPro" id="IPR001844">
    <property type="entry name" value="Cpn60/GroEL"/>
</dbReference>
<comment type="caution">
    <text evidence="5">The sequence shown here is derived from an EMBL/GenBank/DDBJ whole genome shotgun (WGS) entry which is preliminary data.</text>
</comment>
<evidence type="ECO:0000256" key="3">
    <source>
        <dbReference type="ARBA" id="ARBA00022840"/>
    </source>
</evidence>
<dbReference type="InterPro" id="IPR017998">
    <property type="entry name" value="Chaperone_TCP-1"/>
</dbReference>
<dbReference type="GO" id="GO:0005524">
    <property type="term" value="F:ATP binding"/>
    <property type="evidence" value="ECO:0007669"/>
    <property type="project" value="UniProtKB-KW"/>
</dbReference>
<dbReference type="EMBL" id="JASJOU010000022">
    <property type="protein sequence ID" value="MDJ1506434.1"/>
    <property type="molecule type" value="Genomic_DNA"/>
</dbReference>
<keyword evidence="2" id="KW-0547">Nucleotide-binding</keyword>
<reference evidence="5" key="1">
    <citation type="submission" date="2023-05" db="EMBL/GenBank/DDBJ databases">
        <authorList>
            <person name="Zhang X."/>
        </authorList>
    </citation>
    <scope>NUCLEOTIDE SEQUENCE</scope>
    <source>
        <strain evidence="5">BD1B2-1</strain>
    </source>
</reference>
<dbReference type="GO" id="GO:0042026">
    <property type="term" value="P:protein refolding"/>
    <property type="evidence" value="ECO:0007669"/>
    <property type="project" value="InterPro"/>
</dbReference>
<proteinExistence type="inferred from homology"/>
<evidence type="ECO:0000313" key="5">
    <source>
        <dbReference type="EMBL" id="MDJ1506434.1"/>
    </source>
</evidence>
<evidence type="ECO:0000256" key="1">
    <source>
        <dbReference type="ARBA" id="ARBA00006607"/>
    </source>
</evidence>
<dbReference type="Gene3D" id="1.10.560.10">
    <property type="entry name" value="GroEL-like equatorial domain"/>
    <property type="match status" value="1"/>
</dbReference>
<accession>A0AAE3RDI2</accession>
<evidence type="ECO:0000313" key="6">
    <source>
        <dbReference type="Proteomes" id="UP001232063"/>
    </source>
</evidence>
<keyword evidence="3" id="KW-0067">ATP-binding</keyword>
<comment type="similarity">
    <text evidence="1">Belongs to the chaperonin (HSP60) family.</text>
</comment>
<dbReference type="RefSeq" id="WP_314519372.1">
    <property type="nucleotide sequence ID" value="NZ_JASJOU010000022.1"/>
</dbReference>
<keyword evidence="4" id="KW-0143">Chaperone</keyword>